<dbReference type="EMBL" id="LWSA01000290">
    <property type="protein sequence ID" value="OCX68629.1"/>
    <property type="molecule type" value="Genomic_DNA"/>
</dbReference>
<dbReference type="SUPFAM" id="SSF56300">
    <property type="entry name" value="Metallo-dependent phosphatases"/>
    <property type="match status" value="1"/>
</dbReference>
<dbReference type="AlphaFoldDB" id="A0A1C2J1U3"/>
<evidence type="ECO:0000259" key="1">
    <source>
        <dbReference type="Pfam" id="PF00149"/>
    </source>
</evidence>
<evidence type="ECO:0000313" key="2">
    <source>
        <dbReference type="EMBL" id="OCX68629.1"/>
    </source>
</evidence>
<dbReference type="Gene3D" id="3.60.21.10">
    <property type="match status" value="1"/>
</dbReference>
<comment type="caution">
    <text evidence="2">The sequence shown here is derived from an EMBL/GenBank/DDBJ whole genome shotgun (WGS) entry which is preliminary data.</text>
</comment>
<dbReference type="PANTHER" id="PTHR42850">
    <property type="entry name" value="METALLOPHOSPHOESTERASE"/>
    <property type="match status" value="1"/>
</dbReference>
<dbReference type="Pfam" id="PF00149">
    <property type="entry name" value="Metallophos"/>
    <property type="match status" value="1"/>
</dbReference>
<gene>
    <name evidence="2" type="ORF">A6P07_17940</name>
</gene>
<dbReference type="GO" id="GO:0016791">
    <property type="term" value="F:phosphatase activity"/>
    <property type="evidence" value="ECO:0007669"/>
    <property type="project" value="TreeGrafter"/>
</dbReference>
<dbReference type="RefSeq" id="WP_024892457.1">
    <property type="nucleotide sequence ID" value="NZ_LWRZ01000058.1"/>
</dbReference>
<evidence type="ECO:0000313" key="3">
    <source>
        <dbReference type="Proteomes" id="UP000094893"/>
    </source>
</evidence>
<dbReference type="InterPro" id="IPR029052">
    <property type="entry name" value="Metallo-depent_PP-like"/>
</dbReference>
<name>A0A1C2J1U3_ACITH</name>
<dbReference type="Proteomes" id="UP000094893">
    <property type="component" value="Unassembled WGS sequence"/>
</dbReference>
<protein>
    <recommendedName>
        <fullName evidence="1">Calcineurin-like phosphoesterase domain-containing protein</fullName>
    </recommendedName>
</protein>
<dbReference type="InterPro" id="IPR050126">
    <property type="entry name" value="Ap4A_hydrolase"/>
</dbReference>
<dbReference type="GO" id="GO:0005737">
    <property type="term" value="C:cytoplasm"/>
    <property type="evidence" value="ECO:0007669"/>
    <property type="project" value="TreeGrafter"/>
</dbReference>
<proteinExistence type="predicted"/>
<feature type="domain" description="Calcineurin-like phosphoesterase" evidence="1">
    <location>
        <begin position="22"/>
        <end position="222"/>
    </location>
</feature>
<dbReference type="InterPro" id="IPR004843">
    <property type="entry name" value="Calcineurin-like_PHP"/>
</dbReference>
<sequence length="286" mass="32492">MQLSDLNLVVHHEVNTQGRDFIVGDLHGCVGMLEQLLGIIRFDREKDRLFATGDLIDRGPDSAGTLALLKEPWFYPVLGNHDVMLLAAMDRIGNRLYERAFRHNYDGSALSHHGQAELDEYLDILEKIPFIRVVGAGTENRFQVLHAERVDATSRAFISDADLDGPLDRLKEKMRKTSWVIGFDMSGDWFDRLLWGRSIRYTMAQSKMSLSYPISLNFVGHTITVPQKRGLYRFAEHVFLDTGAFHSEEALPEGETNRFGLTIWNVQEQSGVTLRKSGPVEVKIMD</sequence>
<accession>A0A1C2J1U3</accession>
<organism evidence="2 3">
    <name type="scientific">Acidithiobacillus thiooxidans</name>
    <name type="common">Thiobacillus thiooxidans</name>
    <dbReference type="NCBI Taxonomy" id="930"/>
    <lineage>
        <taxon>Bacteria</taxon>
        <taxon>Pseudomonadati</taxon>
        <taxon>Pseudomonadota</taxon>
        <taxon>Acidithiobacillia</taxon>
        <taxon>Acidithiobacillales</taxon>
        <taxon>Acidithiobacillaceae</taxon>
        <taxon>Acidithiobacillus</taxon>
    </lineage>
</organism>
<reference evidence="2 3" key="1">
    <citation type="journal article" date="2016" name="Int. J. Mol. Sci.">
        <title>Comparative genomics of the extreme acidophile Acidithiobacillus thiooxidans reveals intraspecific divergence and niche adaptation.</title>
        <authorList>
            <person name="Zhang X."/>
            <person name="Feng X."/>
            <person name="Tao J."/>
            <person name="Ma L."/>
            <person name="Xiao Y."/>
            <person name="Liang Y."/>
            <person name="Liu X."/>
            <person name="Yin H."/>
        </authorList>
    </citation>
    <scope>NUCLEOTIDE SEQUENCE [LARGE SCALE GENOMIC DNA]</scope>
    <source>
        <strain evidence="2 3">A02</strain>
    </source>
</reference>